<evidence type="ECO:0000313" key="3">
    <source>
        <dbReference type="Proteomes" id="UP000050761"/>
    </source>
</evidence>
<dbReference type="WBParaSite" id="HPBE_0000570501-mRNA-1">
    <property type="protein sequence ID" value="HPBE_0000570501-mRNA-1"/>
    <property type="gene ID" value="HPBE_0000570501"/>
</dbReference>
<keyword evidence="3" id="KW-1185">Reference proteome</keyword>
<evidence type="ECO:0000256" key="1">
    <source>
        <dbReference type="SAM" id="MobiDB-lite"/>
    </source>
</evidence>
<evidence type="ECO:0000313" key="4">
    <source>
        <dbReference type="WBParaSite" id="HPBE_0000570501-mRNA-1"/>
    </source>
</evidence>
<feature type="compositionally biased region" description="Gly residues" evidence="1">
    <location>
        <begin position="1"/>
        <end position="23"/>
    </location>
</feature>
<proteinExistence type="predicted"/>
<evidence type="ECO:0000313" key="2">
    <source>
        <dbReference type="EMBL" id="VDO65549.1"/>
    </source>
</evidence>
<feature type="region of interest" description="Disordered" evidence="1">
    <location>
        <begin position="1"/>
        <end position="31"/>
    </location>
</feature>
<dbReference type="Proteomes" id="UP000050761">
    <property type="component" value="Unassembled WGS sequence"/>
</dbReference>
<protein>
    <submittedName>
        <fullName evidence="2 4">Uncharacterized protein</fullName>
    </submittedName>
</protein>
<accession>A0A3P7XIU1</accession>
<dbReference type="EMBL" id="UZAH01025523">
    <property type="protein sequence ID" value="VDO65549.1"/>
    <property type="molecule type" value="Genomic_DNA"/>
</dbReference>
<name>A0A183FGD1_HELPZ</name>
<dbReference type="AlphaFoldDB" id="A0A183FGD1"/>
<reference evidence="4" key="2">
    <citation type="submission" date="2019-09" db="UniProtKB">
        <authorList>
            <consortium name="WormBaseParasite"/>
        </authorList>
    </citation>
    <scope>IDENTIFICATION</scope>
</reference>
<sequence length="72" mass="7376">MADGGGGGGGGSTDGGNGGGDSARGGSMARQNCDEFYNNQLSLAPLQSQLSLSEYRFPKAYATHCQPRCEES</sequence>
<organism evidence="3 4">
    <name type="scientific">Heligmosomoides polygyrus</name>
    <name type="common">Parasitic roundworm</name>
    <dbReference type="NCBI Taxonomy" id="6339"/>
    <lineage>
        <taxon>Eukaryota</taxon>
        <taxon>Metazoa</taxon>
        <taxon>Ecdysozoa</taxon>
        <taxon>Nematoda</taxon>
        <taxon>Chromadorea</taxon>
        <taxon>Rhabditida</taxon>
        <taxon>Rhabditina</taxon>
        <taxon>Rhabditomorpha</taxon>
        <taxon>Strongyloidea</taxon>
        <taxon>Heligmosomidae</taxon>
        <taxon>Heligmosomoides</taxon>
    </lineage>
</organism>
<gene>
    <name evidence="2" type="ORF">HPBE_LOCUS5706</name>
</gene>
<accession>A0A183FGD1</accession>
<reference evidence="2 3" key="1">
    <citation type="submission" date="2018-11" db="EMBL/GenBank/DDBJ databases">
        <authorList>
            <consortium name="Pathogen Informatics"/>
        </authorList>
    </citation>
    <scope>NUCLEOTIDE SEQUENCE [LARGE SCALE GENOMIC DNA]</scope>
</reference>